<dbReference type="AlphaFoldDB" id="A0AAD2D9A4"/>
<accession>A0AAD2D9A4</accession>
<sequence>MKESKTNLKENSHRQADSQTFTFAQNPPIKRKNLEGRRTSYGNSWPIKEMHGKNWKNIDKKMLNILTIDSSQKQSPSQISCIGKINTIKKGSSVQNPIQINLDNVRGQPPFNKFNKLECAQPPIKHHKNQESLDSSKFSQEQLRNKESSFFNQSDSIQRTQKLESQLNLKKRDLKYQEKYSGDSSSPEYFKSKVMRSMEKSEHSHAGMSKLRKYTRNSEKDLNPSHKRSKDLRAIKKILGQSDEKSQKLDPSSCSKPKTDFQMSTGQMTVSENVVNMFVPCKIIKREDNTKCILPLQPARVFILPMEGGLTHNAQHNLSQMALNQNVEQMAGILSKSAVSSNFNQLSWAKKECLQSSLLLNFAQNYCCCLRDSKVSTSADLERSVDISKR</sequence>
<feature type="region of interest" description="Disordered" evidence="1">
    <location>
        <begin position="195"/>
        <end position="261"/>
    </location>
</feature>
<dbReference type="EMBL" id="CAMPGE010026629">
    <property type="protein sequence ID" value="CAI2384305.1"/>
    <property type="molecule type" value="Genomic_DNA"/>
</dbReference>
<reference evidence="2" key="1">
    <citation type="submission" date="2023-07" db="EMBL/GenBank/DDBJ databases">
        <authorList>
            <consortium name="AG Swart"/>
            <person name="Singh M."/>
            <person name="Singh A."/>
            <person name="Seah K."/>
            <person name="Emmerich C."/>
        </authorList>
    </citation>
    <scope>NUCLEOTIDE SEQUENCE</scope>
    <source>
        <strain evidence="2">DP1</strain>
    </source>
</reference>
<feature type="region of interest" description="Disordered" evidence="1">
    <location>
        <begin position="1"/>
        <end position="40"/>
    </location>
</feature>
<feature type="compositionally biased region" description="Polar residues" evidence="1">
    <location>
        <begin position="249"/>
        <end position="261"/>
    </location>
</feature>
<evidence type="ECO:0000313" key="3">
    <source>
        <dbReference type="Proteomes" id="UP001295684"/>
    </source>
</evidence>
<organism evidence="2 3">
    <name type="scientific">Euplotes crassus</name>
    <dbReference type="NCBI Taxonomy" id="5936"/>
    <lineage>
        <taxon>Eukaryota</taxon>
        <taxon>Sar</taxon>
        <taxon>Alveolata</taxon>
        <taxon>Ciliophora</taxon>
        <taxon>Intramacronucleata</taxon>
        <taxon>Spirotrichea</taxon>
        <taxon>Hypotrichia</taxon>
        <taxon>Euplotida</taxon>
        <taxon>Euplotidae</taxon>
        <taxon>Moneuplotes</taxon>
    </lineage>
</organism>
<feature type="compositionally biased region" description="Basic and acidic residues" evidence="1">
    <location>
        <begin position="1"/>
        <end position="16"/>
    </location>
</feature>
<name>A0AAD2D9A4_EUPCR</name>
<feature type="compositionally biased region" description="Polar residues" evidence="1">
    <location>
        <begin position="132"/>
        <end position="157"/>
    </location>
</feature>
<comment type="caution">
    <text evidence="2">The sequence shown here is derived from an EMBL/GenBank/DDBJ whole genome shotgun (WGS) entry which is preliminary data.</text>
</comment>
<keyword evidence="3" id="KW-1185">Reference proteome</keyword>
<feature type="compositionally biased region" description="Basic and acidic residues" evidence="1">
    <location>
        <begin position="196"/>
        <end position="205"/>
    </location>
</feature>
<feature type="region of interest" description="Disordered" evidence="1">
    <location>
        <begin position="126"/>
        <end position="157"/>
    </location>
</feature>
<evidence type="ECO:0000313" key="2">
    <source>
        <dbReference type="EMBL" id="CAI2384305.1"/>
    </source>
</evidence>
<protein>
    <submittedName>
        <fullName evidence="2">Uncharacterized protein</fullName>
    </submittedName>
</protein>
<evidence type="ECO:0000256" key="1">
    <source>
        <dbReference type="SAM" id="MobiDB-lite"/>
    </source>
</evidence>
<gene>
    <name evidence="2" type="ORF">ECRASSUSDP1_LOCUS25830</name>
</gene>
<dbReference type="Proteomes" id="UP001295684">
    <property type="component" value="Unassembled WGS sequence"/>
</dbReference>
<proteinExistence type="predicted"/>